<dbReference type="SUPFAM" id="SSF55895">
    <property type="entry name" value="Ribonuclease Rh-like"/>
    <property type="match status" value="1"/>
</dbReference>
<evidence type="ECO:0000313" key="7">
    <source>
        <dbReference type="EMBL" id="PHT57819.1"/>
    </source>
</evidence>
<keyword evidence="8" id="KW-1185">Reference proteome</keyword>
<keyword evidence="4" id="KW-0456">Lyase</keyword>
<keyword evidence="6" id="KW-0732">Signal</keyword>
<dbReference type="GO" id="GO:0003723">
    <property type="term" value="F:RNA binding"/>
    <property type="evidence" value="ECO:0007669"/>
    <property type="project" value="InterPro"/>
</dbReference>
<dbReference type="GO" id="GO:0005576">
    <property type="term" value="C:extracellular region"/>
    <property type="evidence" value="ECO:0007669"/>
    <property type="project" value="TreeGrafter"/>
</dbReference>
<organism evidence="7 8">
    <name type="scientific">Capsicum baccatum</name>
    <name type="common">Peruvian pepper</name>
    <dbReference type="NCBI Taxonomy" id="33114"/>
    <lineage>
        <taxon>Eukaryota</taxon>
        <taxon>Viridiplantae</taxon>
        <taxon>Streptophyta</taxon>
        <taxon>Embryophyta</taxon>
        <taxon>Tracheophyta</taxon>
        <taxon>Spermatophyta</taxon>
        <taxon>Magnoliopsida</taxon>
        <taxon>eudicotyledons</taxon>
        <taxon>Gunneridae</taxon>
        <taxon>Pentapetalae</taxon>
        <taxon>asterids</taxon>
        <taxon>lamiids</taxon>
        <taxon>Solanales</taxon>
        <taxon>Solanaceae</taxon>
        <taxon>Solanoideae</taxon>
        <taxon>Capsiceae</taxon>
        <taxon>Capsicum</taxon>
    </lineage>
</organism>
<reference evidence="7 8" key="1">
    <citation type="journal article" date="2017" name="Genome Biol.">
        <title>New reference genome sequences of hot pepper reveal the massive evolution of plant disease-resistance genes by retroduplication.</title>
        <authorList>
            <person name="Kim S."/>
            <person name="Park J."/>
            <person name="Yeom S.I."/>
            <person name="Kim Y.M."/>
            <person name="Seo E."/>
            <person name="Kim K.T."/>
            <person name="Kim M.S."/>
            <person name="Lee J.M."/>
            <person name="Cheong K."/>
            <person name="Shin H.S."/>
            <person name="Kim S.B."/>
            <person name="Han K."/>
            <person name="Lee J."/>
            <person name="Park M."/>
            <person name="Lee H.A."/>
            <person name="Lee H.Y."/>
            <person name="Lee Y."/>
            <person name="Oh S."/>
            <person name="Lee J.H."/>
            <person name="Choi E."/>
            <person name="Choi E."/>
            <person name="Lee S.E."/>
            <person name="Jeon J."/>
            <person name="Kim H."/>
            <person name="Choi G."/>
            <person name="Song H."/>
            <person name="Lee J."/>
            <person name="Lee S.C."/>
            <person name="Kwon J.K."/>
            <person name="Lee H.Y."/>
            <person name="Koo N."/>
            <person name="Hong Y."/>
            <person name="Kim R.W."/>
            <person name="Kang W.H."/>
            <person name="Huh J.H."/>
            <person name="Kang B.C."/>
            <person name="Yang T.J."/>
            <person name="Lee Y.H."/>
            <person name="Bennetzen J.L."/>
            <person name="Choi D."/>
        </authorList>
    </citation>
    <scope>NUCLEOTIDE SEQUENCE [LARGE SCALE GENOMIC DNA]</scope>
    <source>
        <strain evidence="8">cv. PBC81</strain>
    </source>
</reference>
<dbReference type="InterPro" id="IPR001568">
    <property type="entry name" value="RNase_T2-like"/>
</dbReference>
<keyword evidence="2" id="KW-0255">Endonuclease</keyword>
<proteinExistence type="inferred from homology"/>
<evidence type="ECO:0000313" key="8">
    <source>
        <dbReference type="Proteomes" id="UP000224567"/>
    </source>
</evidence>
<dbReference type="PANTHER" id="PTHR11240:SF65">
    <property type="entry name" value="RIBONUCLEASE S-5-LIKE"/>
    <property type="match status" value="1"/>
</dbReference>
<sequence>MADYRFKTVVFLLVQLLSVGVMMGQNSYDLMAYVLQWKSTFCKFNINRPCKPGRGDIFSIHGLWPANAIGHSMTCLQPQGGGKDVDGVMQKDPKLETALKAIWPDLLAAGNDRRFWKHEWTTHDFCSRQALPIADYFNGAVRVHNKLIAINNKNNLRDYLAEGGVRPSTANNYTKQAIITAVQRLVGANNNVYVACIKDPHTDDIYLKEIHLCLDTTLHNFVSCPTANPDQRQCGKHTSRIIIPV</sequence>
<name>A0A2G2XK33_CAPBA</name>
<dbReference type="PANTHER" id="PTHR11240">
    <property type="entry name" value="RIBONUCLEASE T2"/>
    <property type="match status" value="1"/>
</dbReference>
<evidence type="ECO:0000256" key="2">
    <source>
        <dbReference type="ARBA" id="ARBA00022759"/>
    </source>
</evidence>
<gene>
    <name evidence="7" type="ORF">CQW23_00182</name>
</gene>
<dbReference type="AlphaFoldDB" id="A0A2G2XK33"/>
<dbReference type="CDD" id="cd00374">
    <property type="entry name" value="RNase_T2"/>
    <property type="match status" value="1"/>
</dbReference>
<evidence type="ECO:0000256" key="4">
    <source>
        <dbReference type="ARBA" id="ARBA00023239"/>
    </source>
</evidence>
<feature type="chain" id="PRO_5013666605" evidence="6">
    <location>
        <begin position="25"/>
        <end position="245"/>
    </location>
</feature>
<dbReference type="Gene3D" id="3.90.730.10">
    <property type="entry name" value="Ribonuclease T2-like"/>
    <property type="match status" value="1"/>
</dbReference>
<comment type="similarity">
    <text evidence="1 5">Belongs to the RNase T2 family.</text>
</comment>
<evidence type="ECO:0000256" key="1">
    <source>
        <dbReference type="ARBA" id="ARBA00007469"/>
    </source>
</evidence>
<protein>
    <submittedName>
        <fullName evidence="7">Uncharacterized protein</fullName>
    </submittedName>
</protein>
<keyword evidence="3" id="KW-0378">Hydrolase</keyword>
<dbReference type="Pfam" id="PF00445">
    <property type="entry name" value="Ribonuclease_T2"/>
    <property type="match status" value="1"/>
</dbReference>
<dbReference type="GO" id="GO:0006401">
    <property type="term" value="P:RNA catabolic process"/>
    <property type="evidence" value="ECO:0007669"/>
    <property type="project" value="TreeGrafter"/>
</dbReference>
<comment type="caution">
    <text evidence="7">The sequence shown here is derived from an EMBL/GenBank/DDBJ whole genome shotgun (WGS) entry which is preliminary data.</text>
</comment>
<feature type="signal peptide" evidence="6">
    <location>
        <begin position="1"/>
        <end position="24"/>
    </location>
</feature>
<evidence type="ECO:0000256" key="6">
    <source>
        <dbReference type="SAM" id="SignalP"/>
    </source>
</evidence>
<dbReference type="GO" id="GO:0033897">
    <property type="term" value="F:ribonuclease T2 activity"/>
    <property type="evidence" value="ECO:0007669"/>
    <property type="project" value="InterPro"/>
</dbReference>
<reference evidence="8" key="2">
    <citation type="journal article" date="2017" name="J. Anim. Genet.">
        <title>Multiple reference genome sequences of hot pepper reveal the massive evolution of plant disease resistance genes by retroduplication.</title>
        <authorList>
            <person name="Kim S."/>
            <person name="Park J."/>
            <person name="Yeom S.-I."/>
            <person name="Kim Y.-M."/>
            <person name="Seo E."/>
            <person name="Kim K.-T."/>
            <person name="Kim M.-S."/>
            <person name="Lee J.M."/>
            <person name="Cheong K."/>
            <person name="Shin H.-S."/>
            <person name="Kim S.-B."/>
            <person name="Han K."/>
            <person name="Lee J."/>
            <person name="Park M."/>
            <person name="Lee H.-A."/>
            <person name="Lee H.-Y."/>
            <person name="Lee Y."/>
            <person name="Oh S."/>
            <person name="Lee J.H."/>
            <person name="Choi E."/>
            <person name="Choi E."/>
            <person name="Lee S.E."/>
            <person name="Jeon J."/>
            <person name="Kim H."/>
            <person name="Choi G."/>
            <person name="Song H."/>
            <person name="Lee J."/>
            <person name="Lee S.-C."/>
            <person name="Kwon J.-K."/>
            <person name="Lee H.-Y."/>
            <person name="Koo N."/>
            <person name="Hong Y."/>
            <person name="Kim R.W."/>
            <person name="Kang W.-H."/>
            <person name="Huh J.H."/>
            <person name="Kang B.-C."/>
            <person name="Yang T.-J."/>
            <person name="Lee Y.-H."/>
            <person name="Bennetzen J.L."/>
            <person name="Choi D."/>
        </authorList>
    </citation>
    <scope>NUCLEOTIDE SEQUENCE [LARGE SCALE GENOMIC DNA]</scope>
    <source>
        <strain evidence="8">cv. PBC81</strain>
    </source>
</reference>
<keyword evidence="2" id="KW-0540">Nuclease</keyword>
<accession>A0A2G2XK33</accession>
<evidence type="ECO:0000256" key="5">
    <source>
        <dbReference type="RuleBase" id="RU004328"/>
    </source>
</evidence>
<dbReference type="InterPro" id="IPR018188">
    <property type="entry name" value="RNase_T2_His_AS_1"/>
</dbReference>
<dbReference type="InterPro" id="IPR036430">
    <property type="entry name" value="RNase_T2-like_sf"/>
</dbReference>
<dbReference type="EMBL" id="MLFT02000001">
    <property type="protein sequence ID" value="PHT57819.1"/>
    <property type="molecule type" value="Genomic_DNA"/>
</dbReference>
<dbReference type="PROSITE" id="PS00530">
    <property type="entry name" value="RNASE_T2_1"/>
    <property type="match status" value="1"/>
</dbReference>
<dbReference type="Proteomes" id="UP000224567">
    <property type="component" value="Unassembled WGS sequence"/>
</dbReference>
<evidence type="ECO:0000256" key="3">
    <source>
        <dbReference type="ARBA" id="ARBA00022801"/>
    </source>
</evidence>
<dbReference type="OrthoDB" id="991564at2759"/>
<dbReference type="GO" id="GO:0016787">
    <property type="term" value="F:hydrolase activity"/>
    <property type="evidence" value="ECO:0007669"/>
    <property type="project" value="UniProtKB-KW"/>
</dbReference>